<feature type="transmembrane region" description="Helical" evidence="1">
    <location>
        <begin position="12"/>
        <end position="33"/>
    </location>
</feature>
<accession>A0ABN9DW85</accession>
<dbReference type="Proteomes" id="UP001162483">
    <property type="component" value="Unassembled WGS sequence"/>
</dbReference>
<keyword evidence="1" id="KW-0472">Membrane</keyword>
<keyword evidence="1" id="KW-1133">Transmembrane helix</keyword>
<organism evidence="2 3">
    <name type="scientific">Staurois parvus</name>
    <dbReference type="NCBI Taxonomy" id="386267"/>
    <lineage>
        <taxon>Eukaryota</taxon>
        <taxon>Metazoa</taxon>
        <taxon>Chordata</taxon>
        <taxon>Craniata</taxon>
        <taxon>Vertebrata</taxon>
        <taxon>Euteleostomi</taxon>
        <taxon>Amphibia</taxon>
        <taxon>Batrachia</taxon>
        <taxon>Anura</taxon>
        <taxon>Neobatrachia</taxon>
        <taxon>Ranoidea</taxon>
        <taxon>Ranidae</taxon>
        <taxon>Staurois</taxon>
    </lineage>
</organism>
<evidence type="ECO:0000313" key="3">
    <source>
        <dbReference type="Proteomes" id="UP001162483"/>
    </source>
</evidence>
<evidence type="ECO:0000313" key="2">
    <source>
        <dbReference type="EMBL" id="CAI9576214.1"/>
    </source>
</evidence>
<feature type="transmembrane region" description="Helical" evidence="1">
    <location>
        <begin position="85"/>
        <end position="106"/>
    </location>
</feature>
<keyword evidence="1" id="KW-0812">Transmembrane</keyword>
<reference evidence="2" key="1">
    <citation type="submission" date="2023-05" db="EMBL/GenBank/DDBJ databases">
        <authorList>
            <person name="Stuckert A."/>
        </authorList>
    </citation>
    <scope>NUCLEOTIDE SEQUENCE</scope>
</reference>
<comment type="caution">
    <text evidence="2">The sequence shown here is derived from an EMBL/GenBank/DDBJ whole genome shotgun (WGS) entry which is preliminary data.</text>
</comment>
<gene>
    <name evidence="2" type="ORF">SPARVUS_LOCUS8399247</name>
</gene>
<evidence type="ECO:0000256" key="1">
    <source>
        <dbReference type="SAM" id="Phobius"/>
    </source>
</evidence>
<keyword evidence="3" id="KW-1185">Reference proteome</keyword>
<sequence length="116" mass="13098">MHLSELCGWCKHLRAFVPFFLISGMVVGIYFILEAIVNSGPLSDEHFYDRIDLQQPKIIPSYRGLNPTIYSSLRLPTDINPTQQFTFGFGLGFFSFLDISSCGVVLSGKFYFACEV</sequence>
<name>A0ABN9DW85_9NEOB</name>
<protein>
    <submittedName>
        <fullName evidence="2">Uncharacterized protein</fullName>
    </submittedName>
</protein>
<proteinExistence type="predicted"/>
<dbReference type="EMBL" id="CATNWA010014814">
    <property type="protein sequence ID" value="CAI9576214.1"/>
    <property type="molecule type" value="Genomic_DNA"/>
</dbReference>